<protein>
    <submittedName>
        <fullName evidence="1">Uncharacterized protein</fullName>
    </submittedName>
</protein>
<gene>
    <name evidence="1" type="ORF">C900_01493</name>
</gene>
<comment type="caution">
    <text evidence="1">The sequence shown here is derived from an EMBL/GenBank/DDBJ whole genome shotgun (WGS) entry which is preliminary data.</text>
</comment>
<name>L8JWB9_9BACT</name>
<dbReference type="Proteomes" id="UP000011135">
    <property type="component" value="Unassembled WGS sequence"/>
</dbReference>
<accession>L8JWB9</accession>
<dbReference type="AlphaFoldDB" id="L8JWB9"/>
<organism evidence="1 2">
    <name type="scientific">Fulvivirga imtechensis AK7</name>
    <dbReference type="NCBI Taxonomy" id="1237149"/>
    <lineage>
        <taxon>Bacteria</taxon>
        <taxon>Pseudomonadati</taxon>
        <taxon>Bacteroidota</taxon>
        <taxon>Cytophagia</taxon>
        <taxon>Cytophagales</taxon>
        <taxon>Fulvivirgaceae</taxon>
        <taxon>Fulvivirga</taxon>
    </lineage>
</organism>
<keyword evidence="2" id="KW-1185">Reference proteome</keyword>
<dbReference type="STRING" id="1237149.C900_01493"/>
<evidence type="ECO:0000313" key="2">
    <source>
        <dbReference type="Proteomes" id="UP000011135"/>
    </source>
</evidence>
<proteinExistence type="predicted"/>
<dbReference type="EMBL" id="AMZN01000021">
    <property type="protein sequence ID" value="ELR72498.1"/>
    <property type="molecule type" value="Genomic_DNA"/>
</dbReference>
<evidence type="ECO:0000313" key="1">
    <source>
        <dbReference type="EMBL" id="ELR72498.1"/>
    </source>
</evidence>
<reference evidence="1 2" key="1">
    <citation type="submission" date="2012-12" db="EMBL/GenBank/DDBJ databases">
        <title>Genome assembly of Fulvivirga imtechensis AK7.</title>
        <authorList>
            <person name="Nupur N."/>
            <person name="Khatri I."/>
            <person name="Kumar R."/>
            <person name="Subramanian S."/>
            <person name="Pinnaka A."/>
        </authorList>
    </citation>
    <scope>NUCLEOTIDE SEQUENCE [LARGE SCALE GENOMIC DNA]</scope>
    <source>
        <strain evidence="1 2">AK7</strain>
    </source>
</reference>
<sequence length="56" mass="6556">MNNLVTAIFYISTKGVTYLKEGILLKVFFVSTRERWQSLIKKMKIQVLCMPQMAIM</sequence>